<evidence type="ECO:0000259" key="11">
    <source>
        <dbReference type="PROSITE" id="PS51846"/>
    </source>
</evidence>
<feature type="transmembrane region" description="Helical" evidence="9">
    <location>
        <begin position="88"/>
        <end position="107"/>
    </location>
</feature>
<dbReference type="InterPro" id="IPR046342">
    <property type="entry name" value="CBS_dom_sf"/>
</dbReference>
<dbReference type="CDD" id="cd04590">
    <property type="entry name" value="CBS_pair_CorC_HlyC_assoc"/>
    <property type="match status" value="1"/>
</dbReference>
<dbReference type="Proteomes" id="UP000248688">
    <property type="component" value="Chromosome"/>
</dbReference>
<gene>
    <name evidence="12" type="ORF">DN752_13780</name>
</gene>
<protein>
    <submittedName>
        <fullName evidence="12">Hemolysin</fullName>
    </submittedName>
</protein>
<feature type="domain" description="CNNM transmembrane" evidence="11">
    <location>
        <begin position="1"/>
        <end position="178"/>
    </location>
</feature>
<dbReference type="AlphaFoldDB" id="A0A2Z4IK97"/>
<evidence type="ECO:0000313" key="13">
    <source>
        <dbReference type="Proteomes" id="UP000248688"/>
    </source>
</evidence>
<keyword evidence="6 8" id="KW-0472">Membrane</keyword>
<dbReference type="PANTHER" id="PTHR22777:SF4">
    <property type="entry name" value="UPF0053 PROTEIN SLL1254"/>
    <property type="match status" value="1"/>
</dbReference>
<keyword evidence="5 7" id="KW-0129">CBS domain</keyword>
<reference evidence="12 13" key="1">
    <citation type="submission" date="2018-06" db="EMBL/GenBank/DDBJ databases">
        <title>Echinicola strongylocentroti sp. nov., isolated from a sea urchin Strongylocentrotus intermedius.</title>
        <authorList>
            <person name="Bae S.S."/>
        </authorList>
    </citation>
    <scope>NUCLEOTIDE SEQUENCE [LARGE SCALE GENOMIC DNA]</scope>
    <source>
        <strain evidence="12 13">MEBiC08714</strain>
    </source>
</reference>
<keyword evidence="4 8" id="KW-1133">Transmembrane helix</keyword>
<dbReference type="Gene3D" id="3.10.580.10">
    <property type="entry name" value="CBS-domain"/>
    <property type="match status" value="1"/>
</dbReference>
<evidence type="ECO:0000259" key="10">
    <source>
        <dbReference type="PROSITE" id="PS51371"/>
    </source>
</evidence>
<dbReference type="InterPro" id="IPR044751">
    <property type="entry name" value="Ion_transp-like_CBS"/>
</dbReference>
<feature type="transmembrane region" description="Helical" evidence="9">
    <location>
        <begin position="119"/>
        <end position="138"/>
    </location>
</feature>
<dbReference type="OrthoDB" id="9798188at2"/>
<sequence>MVLLILYLTLAIGVSFLCSTLEAALLSITPSYIATQQQKGKVYAKQLMRLKENINQPLAAILSFNTIAHTVGAAGVGAQAVEVFGQQYFGYISAGLTIAILVFSEIIPKSIGANYWRQLAPFIGGILKLMIYGLYPLVKVSEYLTQFFKSEEQHTTSREELAAMTTIATKEGIFKEDESKIIQNLIRFRSILVTNVMTPRTVTVAMEENETVKDFYAQSDSRRFSRFPIYNETIDNITGYIMKHDVLAELAEDHFGKKLVELKREITIVYENYPIPSVLETMLNKREHIALVVDKYGGMSGIVTMEDILETLLGMEIQDESDEEKDMQVLARNKWAERAKKMGLIFDNPGENID</sequence>
<dbReference type="PANTHER" id="PTHR22777">
    <property type="entry name" value="HEMOLYSIN-RELATED"/>
    <property type="match status" value="1"/>
</dbReference>
<comment type="subcellular location">
    <subcellularLocation>
        <location evidence="1">Membrane</location>
        <topology evidence="1">Multi-pass membrane protein</topology>
    </subcellularLocation>
</comment>
<organism evidence="12 13">
    <name type="scientific">Echinicola strongylocentroti</name>
    <dbReference type="NCBI Taxonomy" id="1795355"/>
    <lineage>
        <taxon>Bacteria</taxon>
        <taxon>Pseudomonadati</taxon>
        <taxon>Bacteroidota</taxon>
        <taxon>Cytophagia</taxon>
        <taxon>Cytophagales</taxon>
        <taxon>Cyclobacteriaceae</taxon>
        <taxon>Echinicola</taxon>
    </lineage>
</organism>
<evidence type="ECO:0000256" key="6">
    <source>
        <dbReference type="ARBA" id="ARBA00023136"/>
    </source>
</evidence>
<dbReference type="SUPFAM" id="SSF54631">
    <property type="entry name" value="CBS-domain pair"/>
    <property type="match status" value="1"/>
</dbReference>
<name>A0A2Z4IK97_9BACT</name>
<evidence type="ECO:0000256" key="7">
    <source>
        <dbReference type="PROSITE-ProRule" id="PRU00703"/>
    </source>
</evidence>
<keyword evidence="13" id="KW-1185">Reference proteome</keyword>
<feature type="domain" description="CBS" evidence="10">
    <location>
        <begin position="262"/>
        <end position="320"/>
    </location>
</feature>
<dbReference type="EMBL" id="CP030041">
    <property type="protein sequence ID" value="AWW31110.1"/>
    <property type="molecule type" value="Genomic_DNA"/>
</dbReference>
<dbReference type="GO" id="GO:0005886">
    <property type="term" value="C:plasma membrane"/>
    <property type="evidence" value="ECO:0007669"/>
    <property type="project" value="TreeGrafter"/>
</dbReference>
<accession>A0A2Z4IK97</accession>
<keyword evidence="2 8" id="KW-0812">Transmembrane</keyword>
<keyword evidence="3" id="KW-0677">Repeat</keyword>
<evidence type="ECO:0000256" key="4">
    <source>
        <dbReference type="ARBA" id="ARBA00022989"/>
    </source>
</evidence>
<dbReference type="PROSITE" id="PS51371">
    <property type="entry name" value="CBS"/>
    <property type="match status" value="2"/>
</dbReference>
<feature type="domain" description="CBS" evidence="10">
    <location>
        <begin position="197"/>
        <end position="259"/>
    </location>
</feature>
<dbReference type="KEGG" id="est:DN752_13780"/>
<evidence type="ECO:0000256" key="9">
    <source>
        <dbReference type="SAM" id="Phobius"/>
    </source>
</evidence>
<dbReference type="RefSeq" id="WP_112784487.1">
    <property type="nucleotide sequence ID" value="NZ_CP030041.1"/>
</dbReference>
<evidence type="ECO:0000256" key="3">
    <source>
        <dbReference type="ARBA" id="ARBA00022737"/>
    </source>
</evidence>
<proteinExistence type="predicted"/>
<evidence type="ECO:0000256" key="8">
    <source>
        <dbReference type="PROSITE-ProRule" id="PRU01193"/>
    </source>
</evidence>
<dbReference type="InterPro" id="IPR002550">
    <property type="entry name" value="CNNM"/>
</dbReference>
<evidence type="ECO:0000313" key="12">
    <source>
        <dbReference type="EMBL" id="AWW31110.1"/>
    </source>
</evidence>
<evidence type="ECO:0000256" key="2">
    <source>
        <dbReference type="ARBA" id="ARBA00022692"/>
    </source>
</evidence>
<dbReference type="PROSITE" id="PS51846">
    <property type="entry name" value="CNNM"/>
    <property type="match status" value="1"/>
</dbReference>
<dbReference type="Pfam" id="PF01595">
    <property type="entry name" value="CNNM"/>
    <property type="match status" value="1"/>
</dbReference>
<evidence type="ECO:0000256" key="1">
    <source>
        <dbReference type="ARBA" id="ARBA00004141"/>
    </source>
</evidence>
<dbReference type="InterPro" id="IPR000644">
    <property type="entry name" value="CBS_dom"/>
</dbReference>
<evidence type="ECO:0000256" key="5">
    <source>
        <dbReference type="ARBA" id="ARBA00023122"/>
    </source>
</evidence>
<dbReference type="Pfam" id="PF00571">
    <property type="entry name" value="CBS"/>
    <property type="match status" value="1"/>
</dbReference>